<dbReference type="Gene3D" id="2.60.200.20">
    <property type="match status" value="1"/>
</dbReference>
<sequence length="127" mass="13624">MSAIAFDTEPLGGIPEIRAGARALLAWDDGTRTAIYARTVFGRDPLRVSGVDAVVLRDETLTLSRTHFELVPLETGGLMIIDRASTNGVVLTRGIDAVPAEPGVATVLRSGDRIELGDRWLVVEVAR</sequence>
<dbReference type="Pfam" id="PF00498">
    <property type="entry name" value="FHA"/>
    <property type="match status" value="1"/>
</dbReference>
<organism evidence="3 4">
    <name type="scientific">Microbacterium oleivorans</name>
    <dbReference type="NCBI Taxonomy" id="273677"/>
    <lineage>
        <taxon>Bacteria</taxon>
        <taxon>Bacillati</taxon>
        <taxon>Actinomycetota</taxon>
        <taxon>Actinomycetes</taxon>
        <taxon>Micrococcales</taxon>
        <taxon>Microbacteriaceae</taxon>
        <taxon>Microbacterium</taxon>
    </lineage>
</organism>
<dbReference type="RefSeq" id="WP_178011844.1">
    <property type="nucleotide sequence ID" value="NZ_CP058316.1"/>
</dbReference>
<protein>
    <submittedName>
        <fullName evidence="3">FHA domain-containing protein</fullName>
    </submittedName>
</protein>
<feature type="domain" description="FHA" evidence="2">
    <location>
        <begin position="39"/>
        <end position="92"/>
    </location>
</feature>
<evidence type="ECO:0000313" key="3">
    <source>
        <dbReference type="EMBL" id="QLD11697.1"/>
    </source>
</evidence>
<dbReference type="InterPro" id="IPR008984">
    <property type="entry name" value="SMAD_FHA_dom_sf"/>
</dbReference>
<accession>A0A7D5ISK3</accession>
<evidence type="ECO:0000256" key="1">
    <source>
        <dbReference type="ARBA" id="ARBA00022553"/>
    </source>
</evidence>
<dbReference type="PROSITE" id="PS50006">
    <property type="entry name" value="FHA_DOMAIN"/>
    <property type="match status" value="1"/>
</dbReference>
<dbReference type="EMBL" id="CP058316">
    <property type="protein sequence ID" value="QLD11697.1"/>
    <property type="molecule type" value="Genomic_DNA"/>
</dbReference>
<evidence type="ECO:0000313" key="4">
    <source>
        <dbReference type="Proteomes" id="UP000509638"/>
    </source>
</evidence>
<name>A0A7D5ISK3_9MICO</name>
<gene>
    <name evidence="3" type="ORF">HW566_07890</name>
</gene>
<dbReference type="SUPFAM" id="SSF49879">
    <property type="entry name" value="SMAD/FHA domain"/>
    <property type="match status" value="1"/>
</dbReference>
<reference evidence="3 4" key="1">
    <citation type="submission" date="2020-06" db="EMBL/GenBank/DDBJ databases">
        <authorList>
            <person name="Jo H."/>
        </authorList>
    </citation>
    <scope>NUCLEOTIDE SEQUENCE [LARGE SCALE GENOMIC DNA]</scope>
    <source>
        <strain evidence="3 4">I46</strain>
    </source>
</reference>
<dbReference type="CDD" id="cd00060">
    <property type="entry name" value="FHA"/>
    <property type="match status" value="1"/>
</dbReference>
<proteinExistence type="predicted"/>
<dbReference type="Proteomes" id="UP000509638">
    <property type="component" value="Chromosome"/>
</dbReference>
<dbReference type="AlphaFoldDB" id="A0A7D5ISK3"/>
<evidence type="ECO:0000259" key="2">
    <source>
        <dbReference type="PROSITE" id="PS50006"/>
    </source>
</evidence>
<dbReference type="InterPro" id="IPR000253">
    <property type="entry name" value="FHA_dom"/>
</dbReference>
<keyword evidence="1" id="KW-0597">Phosphoprotein</keyword>